<reference evidence="3" key="1">
    <citation type="submission" date="2021-01" db="EMBL/GenBank/DDBJ databases">
        <title>Whole genome shotgun sequence of Acrocarpospora phusangensis NBRC 108782.</title>
        <authorList>
            <person name="Komaki H."/>
            <person name="Tamura T."/>
        </authorList>
    </citation>
    <scope>NUCLEOTIDE SEQUENCE</scope>
    <source>
        <strain evidence="3">NBRC 108782</strain>
    </source>
</reference>
<feature type="domain" description="Response regulatory" evidence="2">
    <location>
        <begin position="8"/>
        <end position="133"/>
    </location>
</feature>
<dbReference type="PANTHER" id="PTHR44520">
    <property type="entry name" value="RESPONSE REGULATOR RCP1-RELATED"/>
    <property type="match status" value="1"/>
</dbReference>
<dbReference type="Proteomes" id="UP000640052">
    <property type="component" value="Unassembled WGS sequence"/>
</dbReference>
<gene>
    <name evidence="3" type="ORF">Aph01nite_62000</name>
</gene>
<dbReference type="PROSITE" id="PS50110">
    <property type="entry name" value="RESPONSE_REGULATORY"/>
    <property type="match status" value="1"/>
</dbReference>
<dbReference type="InterPro" id="IPR001789">
    <property type="entry name" value="Sig_transdc_resp-reg_receiver"/>
</dbReference>
<dbReference type="InterPro" id="IPR011006">
    <property type="entry name" value="CheY-like_superfamily"/>
</dbReference>
<dbReference type="AlphaFoldDB" id="A0A919UTY6"/>
<comment type="caution">
    <text evidence="3">The sequence shown here is derived from an EMBL/GenBank/DDBJ whole genome shotgun (WGS) entry which is preliminary data.</text>
</comment>
<accession>A0A919UTY6</accession>
<evidence type="ECO:0000313" key="4">
    <source>
        <dbReference type="Proteomes" id="UP000640052"/>
    </source>
</evidence>
<keyword evidence="4" id="KW-1185">Reference proteome</keyword>
<organism evidence="3 4">
    <name type="scientific">Acrocarpospora phusangensis</name>
    <dbReference type="NCBI Taxonomy" id="1070424"/>
    <lineage>
        <taxon>Bacteria</taxon>
        <taxon>Bacillati</taxon>
        <taxon>Actinomycetota</taxon>
        <taxon>Actinomycetes</taxon>
        <taxon>Streptosporangiales</taxon>
        <taxon>Streptosporangiaceae</taxon>
        <taxon>Acrocarpospora</taxon>
    </lineage>
</organism>
<keyword evidence="1" id="KW-0597">Phosphoprotein</keyword>
<dbReference type="Pfam" id="PF00072">
    <property type="entry name" value="Response_reg"/>
    <property type="match status" value="1"/>
</dbReference>
<sequence>MNDLRWIDVLLVEDDPGDVLLTQEAFEHNKVRNKLHVVNDGEQALAFLRREGDYTDVPRPDLVLLDLNLPRKDGREVLEEIKDDPELRSIPVVVLTTSEAEEDILRSYRLHANAYVSKPVDFDQFIRVVRQIDDFFVTVVKLPGNSYRGT</sequence>
<dbReference type="RefSeq" id="WP_204044537.1">
    <property type="nucleotide sequence ID" value="NZ_BOOA01000066.1"/>
</dbReference>
<dbReference type="PANTHER" id="PTHR44520:SF2">
    <property type="entry name" value="RESPONSE REGULATOR RCP1"/>
    <property type="match status" value="1"/>
</dbReference>
<evidence type="ECO:0000256" key="1">
    <source>
        <dbReference type="PROSITE-ProRule" id="PRU00169"/>
    </source>
</evidence>
<dbReference type="CDD" id="cd17557">
    <property type="entry name" value="REC_Rcp-like"/>
    <property type="match status" value="1"/>
</dbReference>
<proteinExistence type="predicted"/>
<evidence type="ECO:0000259" key="2">
    <source>
        <dbReference type="PROSITE" id="PS50110"/>
    </source>
</evidence>
<dbReference type="EMBL" id="BOOA01000066">
    <property type="protein sequence ID" value="GIH27890.1"/>
    <property type="molecule type" value="Genomic_DNA"/>
</dbReference>
<feature type="modified residue" description="4-aspartylphosphate" evidence="1">
    <location>
        <position position="66"/>
    </location>
</feature>
<dbReference type="InterPro" id="IPR052893">
    <property type="entry name" value="TCS_response_regulator"/>
</dbReference>
<evidence type="ECO:0000313" key="3">
    <source>
        <dbReference type="EMBL" id="GIH27890.1"/>
    </source>
</evidence>
<name>A0A919UTY6_9ACTN</name>
<protein>
    <submittedName>
        <fullName evidence="3">Two-component system response regulator</fullName>
    </submittedName>
</protein>
<dbReference type="GO" id="GO:0000160">
    <property type="term" value="P:phosphorelay signal transduction system"/>
    <property type="evidence" value="ECO:0007669"/>
    <property type="project" value="InterPro"/>
</dbReference>
<dbReference type="SMART" id="SM00448">
    <property type="entry name" value="REC"/>
    <property type="match status" value="1"/>
</dbReference>
<dbReference type="Gene3D" id="3.40.50.2300">
    <property type="match status" value="1"/>
</dbReference>
<dbReference type="SUPFAM" id="SSF52172">
    <property type="entry name" value="CheY-like"/>
    <property type="match status" value="1"/>
</dbReference>